<dbReference type="eggNOG" id="KOG0987">
    <property type="taxonomic scope" value="Eukaryota"/>
</dbReference>
<dbReference type="HOGENOM" id="CLU_928584_0_0_1"/>
<name>A0A0D3CDJ1_BRAOL</name>
<evidence type="ECO:0000313" key="1">
    <source>
        <dbReference type="EnsemblPlants" id="Bo5g048380.1"/>
    </source>
</evidence>
<dbReference type="AlphaFoldDB" id="A0A0D3CDJ1"/>
<organism evidence="1 2">
    <name type="scientific">Brassica oleracea var. oleracea</name>
    <dbReference type="NCBI Taxonomy" id="109376"/>
    <lineage>
        <taxon>Eukaryota</taxon>
        <taxon>Viridiplantae</taxon>
        <taxon>Streptophyta</taxon>
        <taxon>Embryophyta</taxon>
        <taxon>Tracheophyta</taxon>
        <taxon>Spermatophyta</taxon>
        <taxon>Magnoliopsida</taxon>
        <taxon>eudicotyledons</taxon>
        <taxon>Gunneridae</taxon>
        <taxon>Pentapetalae</taxon>
        <taxon>rosids</taxon>
        <taxon>malvids</taxon>
        <taxon>Brassicales</taxon>
        <taxon>Brassicaceae</taxon>
        <taxon>Brassiceae</taxon>
        <taxon>Brassica</taxon>
    </lineage>
</organism>
<keyword evidence="2" id="KW-1185">Reference proteome</keyword>
<dbReference type="Gramene" id="Bo5g048380.1">
    <property type="protein sequence ID" value="Bo5g048380.1"/>
    <property type="gene ID" value="Bo5g048380"/>
</dbReference>
<accession>A0A0D3CDJ1</accession>
<dbReference type="OMA" id="REAYEFR"/>
<dbReference type="Proteomes" id="UP000032141">
    <property type="component" value="Chromosome C5"/>
</dbReference>
<evidence type="ECO:0000313" key="2">
    <source>
        <dbReference type="Proteomes" id="UP000032141"/>
    </source>
</evidence>
<proteinExistence type="predicted"/>
<reference evidence="1" key="2">
    <citation type="submission" date="2015-03" db="UniProtKB">
        <authorList>
            <consortium name="EnsemblPlants"/>
        </authorList>
    </citation>
    <scope>IDENTIFICATION</scope>
</reference>
<dbReference type="EnsemblPlants" id="Bo5g048380.1">
    <property type="protein sequence ID" value="Bo5g048380.1"/>
    <property type="gene ID" value="Bo5g048380"/>
</dbReference>
<reference evidence="1 2" key="1">
    <citation type="journal article" date="2014" name="Genome Biol.">
        <title>Transcriptome and methylome profiling reveals relics of genome dominance in the mesopolyploid Brassica oleracea.</title>
        <authorList>
            <person name="Parkin I.A."/>
            <person name="Koh C."/>
            <person name="Tang H."/>
            <person name="Robinson S.J."/>
            <person name="Kagale S."/>
            <person name="Clarke W.E."/>
            <person name="Town C.D."/>
            <person name="Nixon J."/>
            <person name="Krishnakumar V."/>
            <person name="Bidwell S.L."/>
            <person name="Denoeud F."/>
            <person name="Belcram H."/>
            <person name="Links M.G."/>
            <person name="Just J."/>
            <person name="Clarke C."/>
            <person name="Bender T."/>
            <person name="Huebert T."/>
            <person name="Mason A.S."/>
            <person name="Pires J.C."/>
            <person name="Barker G."/>
            <person name="Moore J."/>
            <person name="Walley P.G."/>
            <person name="Manoli S."/>
            <person name="Batley J."/>
            <person name="Edwards D."/>
            <person name="Nelson M.N."/>
            <person name="Wang X."/>
            <person name="Paterson A.H."/>
            <person name="King G."/>
            <person name="Bancroft I."/>
            <person name="Chalhoub B."/>
            <person name="Sharpe A.G."/>
        </authorList>
    </citation>
    <scope>NUCLEOTIDE SEQUENCE</scope>
    <source>
        <strain evidence="1 2">cv. TO1000</strain>
    </source>
</reference>
<sequence length="300" mass="33371">MRLLAGLTDDAAKELESFSNWILDIGDGKINLPNDGQVEIDIPSDLLIQNSGEDPIETMEKEVYGQAFQTSTNKDLYRHRAILTPTNDEVDKINDYMLSQLPGYFWHPAGAGKILLLHPSSCFAPLSSLSSLRLVLVSGFECLSSKWSPITFLGFDGLSSRMVSSAGYVASSDVIVGSGGWFPGPLKRRGGVLPILLKSGDRFDGLFDTEMSCGPLYAGEYGPRFSFWLVKGYGGGFHCMSWVPDLLFLKISKRSLESKGSVWWRVQSFIDREAYEFRQIHREPITLEVTPEVPTSEARR</sequence>
<protein>
    <submittedName>
        <fullName evidence="1">ATP-dependent DNA helicase</fullName>
    </submittedName>
</protein>